<evidence type="ECO:0000313" key="1">
    <source>
        <dbReference type="EMBL" id="KAI4864932.1"/>
    </source>
</evidence>
<keyword evidence="2" id="KW-1185">Reference proteome</keyword>
<proteinExistence type="predicted"/>
<organism evidence="1 2">
    <name type="scientific">Hypoxylon rubiginosum</name>
    <dbReference type="NCBI Taxonomy" id="110542"/>
    <lineage>
        <taxon>Eukaryota</taxon>
        <taxon>Fungi</taxon>
        <taxon>Dikarya</taxon>
        <taxon>Ascomycota</taxon>
        <taxon>Pezizomycotina</taxon>
        <taxon>Sordariomycetes</taxon>
        <taxon>Xylariomycetidae</taxon>
        <taxon>Xylariales</taxon>
        <taxon>Hypoxylaceae</taxon>
        <taxon>Hypoxylon</taxon>
    </lineage>
</organism>
<sequence>MIGISRHDNTRPDDGDMEDAEHQSFLRSLPALVPEARVFEFSLFQARAAADKNVLSDNDFSKEASILLKAIRRNTATKNKWTTVLLVGYGLGGIIIKQVRSWPSSVIPLGVISMVNSDIVAGTSFSKLQPSIL</sequence>
<name>A0ACB9Z0W7_9PEZI</name>
<reference evidence="1 2" key="1">
    <citation type="journal article" date="2022" name="New Phytol.">
        <title>Ecological generalism drives hyperdiversity of secondary metabolite gene clusters in xylarialean endophytes.</title>
        <authorList>
            <person name="Franco M.E.E."/>
            <person name="Wisecaver J.H."/>
            <person name="Arnold A.E."/>
            <person name="Ju Y.M."/>
            <person name="Slot J.C."/>
            <person name="Ahrendt S."/>
            <person name="Moore L.P."/>
            <person name="Eastman K.E."/>
            <person name="Scott K."/>
            <person name="Konkel Z."/>
            <person name="Mondo S.J."/>
            <person name="Kuo A."/>
            <person name="Hayes R.D."/>
            <person name="Haridas S."/>
            <person name="Andreopoulos B."/>
            <person name="Riley R."/>
            <person name="LaButti K."/>
            <person name="Pangilinan J."/>
            <person name="Lipzen A."/>
            <person name="Amirebrahimi M."/>
            <person name="Yan J."/>
            <person name="Adam C."/>
            <person name="Keymanesh K."/>
            <person name="Ng V."/>
            <person name="Louie K."/>
            <person name="Northen T."/>
            <person name="Drula E."/>
            <person name="Henrissat B."/>
            <person name="Hsieh H.M."/>
            <person name="Youens-Clark K."/>
            <person name="Lutzoni F."/>
            <person name="Miadlikowska J."/>
            <person name="Eastwood D.C."/>
            <person name="Hamelin R.C."/>
            <person name="Grigoriev I.V."/>
            <person name="U'Ren J.M."/>
        </authorList>
    </citation>
    <scope>NUCLEOTIDE SEQUENCE [LARGE SCALE GENOMIC DNA]</scope>
    <source>
        <strain evidence="1 2">CBS 119005</strain>
    </source>
</reference>
<dbReference type="Proteomes" id="UP001497700">
    <property type="component" value="Unassembled WGS sequence"/>
</dbReference>
<accession>A0ACB9Z0W7</accession>
<gene>
    <name evidence="1" type="ORF">F4820DRAFT_315493</name>
</gene>
<evidence type="ECO:0000313" key="2">
    <source>
        <dbReference type="Proteomes" id="UP001497700"/>
    </source>
</evidence>
<protein>
    <submittedName>
        <fullName evidence="1">Uncharacterized protein</fullName>
    </submittedName>
</protein>
<dbReference type="EMBL" id="MU393479">
    <property type="protein sequence ID" value="KAI4864932.1"/>
    <property type="molecule type" value="Genomic_DNA"/>
</dbReference>
<comment type="caution">
    <text evidence="1">The sequence shown here is derived from an EMBL/GenBank/DDBJ whole genome shotgun (WGS) entry which is preliminary data.</text>
</comment>